<name>A0A8H7ZNL1_9FUNG</name>
<feature type="compositionally biased region" description="Basic and acidic residues" evidence="9">
    <location>
        <begin position="117"/>
        <end position="130"/>
    </location>
</feature>
<feature type="region of interest" description="Disordered" evidence="9">
    <location>
        <begin position="240"/>
        <end position="265"/>
    </location>
</feature>
<dbReference type="CDD" id="cd01200">
    <property type="entry name" value="WHEPGMRS_RNA"/>
    <property type="match status" value="1"/>
</dbReference>
<dbReference type="Proteomes" id="UP000673691">
    <property type="component" value="Unassembled WGS sequence"/>
</dbReference>
<keyword evidence="7" id="KW-0030">Aminoacyl-tRNA synthetase</keyword>
<dbReference type="GO" id="GO:0006438">
    <property type="term" value="P:valyl-tRNA aminoacylation"/>
    <property type="evidence" value="ECO:0007669"/>
    <property type="project" value="InterPro"/>
</dbReference>
<dbReference type="SUPFAM" id="SSF52374">
    <property type="entry name" value="Nucleotidylyl transferase"/>
    <property type="match status" value="1"/>
</dbReference>
<evidence type="ECO:0000256" key="5">
    <source>
        <dbReference type="ARBA" id="ARBA00022840"/>
    </source>
</evidence>
<evidence type="ECO:0000256" key="7">
    <source>
        <dbReference type="ARBA" id="ARBA00023146"/>
    </source>
</evidence>
<reference evidence="11 12" key="1">
    <citation type="journal article" name="Sci. Rep.">
        <title>Genome-scale phylogenetic analyses confirm Olpidium as the closest living zoosporic fungus to the non-flagellated, terrestrial fungi.</title>
        <authorList>
            <person name="Chang Y."/>
            <person name="Rochon D."/>
            <person name="Sekimoto S."/>
            <person name="Wang Y."/>
            <person name="Chovatia M."/>
            <person name="Sandor L."/>
            <person name="Salamov A."/>
            <person name="Grigoriev I.V."/>
            <person name="Stajich J.E."/>
            <person name="Spatafora J.W."/>
        </authorList>
    </citation>
    <scope>NUCLEOTIDE SEQUENCE [LARGE SCALE GENOMIC DNA]</scope>
    <source>
        <strain evidence="11">S191</strain>
    </source>
</reference>
<dbReference type="PANTHER" id="PTHR11946:SF109">
    <property type="entry name" value="VALINE--TRNA LIGASE"/>
    <property type="match status" value="1"/>
</dbReference>
<dbReference type="InterPro" id="IPR001412">
    <property type="entry name" value="aa-tRNA-synth_I_CS"/>
</dbReference>
<dbReference type="AlphaFoldDB" id="A0A8H7ZNL1"/>
<dbReference type="PROSITE" id="PS00762">
    <property type="entry name" value="WHEP_TRS_1"/>
    <property type="match status" value="1"/>
</dbReference>
<evidence type="ECO:0000256" key="6">
    <source>
        <dbReference type="ARBA" id="ARBA00022917"/>
    </source>
</evidence>
<evidence type="ECO:0000256" key="3">
    <source>
        <dbReference type="ARBA" id="ARBA00022598"/>
    </source>
</evidence>
<keyword evidence="5" id="KW-0067">ATP-binding</keyword>
<evidence type="ECO:0000259" key="10">
    <source>
        <dbReference type="PROSITE" id="PS51185"/>
    </source>
</evidence>
<dbReference type="InterPro" id="IPR002303">
    <property type="entry name" value="Valyl-tRNA_ligase"/>
</dbReference>
<dbReference type="EC" id="6.1.1.9" evidence="2"/>
<dbReference type="PROSITE" id="PS51185">
    <property type="entry name" value="WHEP_TRS_2"/>
    <property type="match status" value="1"/>
</dbReference>
<dbReference type="EMBL" id="JAEFCI010011755">
    <property type="protein sequence ID" value="KAG5456436.1"/>
    <property type="molecule type" value="Genomic_DNA"/>
</dbReference>
<accession>A0A8H7ZNL1</accession>
<sequence>MADSIRKMIAVQGDKVRAMKAAKAPKEELDVEIARLKAFKFELASVTDEQVEGGPAAKEKTKIAEVGADTAGGAGQRQQEQPLEPVAGKNAAKNAEKQRAKMEKFAAKQAALAAAKAAKEANKGEHGNDKKKGKAASAEEVFVNRTPKGEKKDLSQPMAPSYNPVAVEAAWYDWWEEQNYFKPELTEDGKPLPGGTFVIAMPPPNVTGHLHIGHALTTAIQDCLVRWYVTFTGVIAGQGGWGGGGGKNARRRAMEERGWEQDAVS</sequence>
<keyword evidence="4" id="KW-0547">Nucleotide-binding</keyword>
<comment type="similarity">
    <text evidence="1">Belongs to the class-I aminoacyl-tRNA synthetase family.</text>
</comment>
<dbReference type="PANTHER" id="PTHR11946">
    <property type="entry name" value="VALYL-TRNA SYNTHETASES"/>
    <property type="match status" value="1"/>
</dbReference>
<dbReference type="SUPFAM" id="SSF47060">
    <property type="entry name" value="S15/NS1 RNA-binding domain"/>
    <property type="match status" value="1"/>
</dbReference>
<evidence type="ECO:0000256" key="1">
    <source>
        <dbReference type="ARBA" id="ARBA00005594"/>
    </source>
</evidence>
<dbReference type="Pfam" id="PF00133">
    <property type="entry name" value="tRNA-synt_1"/>
    <property type="match status" value="1"/>
</dbReference>
<evidence type="ECO:0000313" key="11">
    <source>
        <dbReference type="EMBL" id="KAG5456436.1"/>
    </source>
</evidence>
<evidence type="ECO:0000313" key="12">
    <source>
        <dbReference type="Proteomes" id="UP000673691"/>
    </source>
</evidence>
<dbReference type="Pfam" id="PF00458">
    <property type="entry name" value="WHEP-TRS"/>
    <property type="match status" value="1"/>
</dbReference>
<proteinExistence type="inferred from homology"/>
<dbReference type="GO" id="GO:0004832">
    <property type="term" value="F:valine-tRNA ligase activity"/>
    <property type="evidence" value="ECO:0007669"/>
    <property type="project" value="UniProtKB-EC"/>
</dbReference>
<comment type="caution">
    <text evidence="11">The sequence shown here is derived from an EMBL/GenBank/DDBJ whole genome shotgun (WGS) entry which is preliminary data.</text>
</comment>
<organism evidence="11 12">
    <name type="scientific">Olpidium bornovanus</name>
    <dbReference type="NCBI Taxonomy" id="278681"/>
    <lineage>
        <taxon>Eukaryota</taxon>
        <taxon>Fungi</taxon>
        <taxon>Fungi incertae sedis</taxon>
        <taxon>Olpidiomycota</taxon>
        <taxon>Olpidiomycotina</taxon>
        <taxon>Olpidiomycetes</taxon>
        <taxon>Olpidiales</taxon>
        <taxon>Olpidiaceae</taxon>
        <taxon>Olpidium</taxon>
    </lineage>
</organism>
<dbReference type="PROSITE" id="PS00178">
    <property type="entry name" value="AA_TRNA_LIGASE_I"/>
    <property type="match status" value="1"/>
</dbReference>
<dbReference type="GO" id="GO:0005524">
    <property type="term" value="F:ATP binding"/>
    <property type="evidence" value="ECO:0007669"/>
    <property type="project" value="UniProtKB-KW"/>
</dbReference>
<evidence type="ECO:0000256" key="9">
    <source>
        <dbReference type="SAM" id="MobiDB-lite"/>
    </source>
</evidence>
<protein>
    <recommendedName>
        <fullName evidence="2">valine--tRNA ligase</fullName>
        <ecNumber evidence="2">6.1.1.9</ecNumber>
    </recommendedName>
    <alternativeName>
        <fullName evidence="8">Valyl-tRNA synthetase</fullName>
    </alternativeName>
</protein>
<dbReference type="InterPro" id="IPR009068">
    <property type="entry name" value="uS15_NS1_RNA-bd_sf"/>
</dbReference>
<feature type="region of interest" description="Disordered" evidence="9">
    <location>
        <begin position="117"/>
        <end position="141"/>
    </location>
</feature>
<evidence type="ECO:0000256" key="2">
    <source>
        <dbReference type="ARBA" id="ARBA00013169"/>
    </source>
</evidence>
<dbReference type="InterPro" id="IPR000738">
    <property type="entry name" value="WHEP-TRS_dom"/>
</dbReference>
<dbReference type="InterPro" id="IPR002300">
    <property type="entry name" value="aa-tRNA-synth_Ia"/>
</dbReference>
<dbReference type="Gene3D" id="1.10.287.10">
    <property type="entry name" value="S15/NS1, RNA-binding"/>
    <property type="match status" value="1"/>
</dbReference>
<keyword evidence="3" id="KW-0436">Ligase</keyword>
<dbReference type="Gene3D" id="3.40.50.620">
    <property type="entry name" value="HUPs"/>
    <property type="match status" value="1"/>
</dbReference>
<evidence type="ECO:0000256" key="4">
    <source>
        <dbReference type="ARBA" id="ARBA00022741"/>
    </source>
</evidence>
<evidence type="ECO:0000256" key="8">
    <source>
        <dbReference type="ARBA" id="ARBA00029936"/>
    </source>
</evidence>
<dbReference type="GO" id="GO:0005829">
    <property type="term" value="C:cytosol"/>
    <property type="evidence" value="ECO:0007669"/>
    <property type="project" value="TreeGrafter"/>
</dbReference>
<keyword evidence="6" id="KW-0648">Protein biosynthesis</keyword>
<dbReference type="InterPro" id="IPR014729">
    <property type="entry name" value="Rossmann-like_a/b/a_fold"/>
</dbReference>
<feature type="region of interest" description="Disordered" evidence="9">
    <location>
        <begin position="48"/>
        <end position="97"/>
    </location>
</feature>
<keyword evidence="12" id="KW-1185">Reference proteome</keyword>
<dbReference type="SMART" id="SM00991">
    <property type="entry name" value="WHEP-TRS"/>
    <property type="match status" value="1"/>
</dbReference>
<gene>
    <name evidence="11" type="ORF">BJ554DRAFT_3824</name>
</gene>
<feature type="compositionally biased region" description="Basic and acidic residues" evidence="9">
    <location>
        <begin position="252"/>
        <end position="265"/>
    </location>
</feature>
<dbReference type="OrthoDB" id="629407at2759"/>
<feature type="domain" description="WHEP-TRS" evidence="10">
    <location>
        <begin position="1"/>
        <end position="57"/>
    </location>
</feature>